<dbReference type="GeneID" id="110247556"/>
<name>A0A913YQM4_EXADI</name>
<evidence type="ECO:0000313" key="1">
    <source>
        <dbReference type="EnsemblMetazoa" id="XP_028517454.1"/>
    </source>
</evidence>
<sequence length="622" mass="71288">MAKRGPYKSYLELDEAEDVPRTTKYYRKLHIQAVNVSQDSSTTSQRPKSFDSDEEKLENFNNASDECSLESINDNEQPLELGTSIKTSFETHEDQGDVFSPYEWDIEERQNKEEFFADDNEVNLFDEIFIGESEQTSNESLGLVAVERNDRCESLLYDGAPITLGSSMLLTITFALSHNLTGEALADLLSLIACHCKTPNLCPLSIRMFNKHFENLKTPLVCHYYCKFCFALRVDVNTFQCRECLSIMDKEQASKSFFIESPVAEQLKTLFSRNGFYDLMSYREKRIKKQDNNIEDILDDGVAIFRSSAFSIWPLYLQLNELPPHLRSNSKNVIFAGMWFGENKPYMNTFLQPFKESLETLQSQGLQVTAKSNDVERIVDMKFMLLSSTFDLPAKCMVQEFSQFNAFYGCSVCKKPGCTCPTSEKGHTHAYPMTVQEYDLPSGHPPLRTIESTTRYARKAVRQNKPVKGVKGFSILHDLKGFNIIRGVAVDYMHCVLLGVVKMLLHLWFDTSQKGKPYFCGKNIDQAEERLLSIKPTSNITRTPRSIGEHRKYWKASELRAWLIYYSGPVMINILPKKYLKHYMCLVRGVYLLLQGSISKDDLAESCNLLSTFVFYMDILYG</sequence>
<proteinExistence type="predicted"/>
<evidence type="ECO:0008006" key="3">
    <source>
        <dbReference type="Google" id="ProtNLM"/>
    </source>
</evidence>
<dbReference type="Proteomes" id="UP000887567">
    <property type="component" value="Unplaced"/>
</dbReference>
<evidence type="ECO:0000313" key="2">
    <source>
        <dbReference type="Proteomes" id="UP000887567"/>
    </source>
</evidence>
<dbReference type="RefSeq" id="XP_028517454.1">
    <property type="nucleotide sequence ID" value="XM_028661653.1"/>
</dbReference>
<dbReference type="PANTHER" id="PTHR46579:SF1">
    <property type="entry name" value="F5_8 TYPE C DOMAIN-CONTAINING PROTEIN"/>
    <property type="match status" value="1"/>
</dbReference>
<accession>A0A913YQM4</accession>
<dbReference type="AlphaFoldDB" id="A0A913YQM4"/>
<dbReference type="PANTHER" id="PTHR46579">
    <property type="entry name" value="F5/8 TYPE C DOMAIN-CONTAINING PROTEIN-RELATED"/>
    <property type="match status" value="1"/>
</dbReference>
<organism evidence="1 2">
    <name type="scientific">Exaiptasia diaphana</name>
    <name type="common">Tropical sea anemone</name>
    <name type="synonym">Aiptasia pulchella</name>
    <dbReference type="NCBI Taxonomy" id="2652724"/>
    <lineage>
        <taxon>Eukaryota</taxon>
        <taxon>Metazoa</taxon>
        <taxon>Cnidaria</taxon>
        <taxon>Anthozoa</taxon>
        <taxon>Hexacorallia</taxon>
        <taxon>Actiniaria</taxon>
        <taxon>Aiptasiidae</taxon>
        <taxon>Exaiptasia</taxon>
    </lineage>
</organism>
<dbReference type="OrthoDB" id="10065488at2759"/>
<keyword evidence="2" id="KW-1185">Reference proteome</keyword>
<dbReference type="EnsemblMetazoa" id="XM_028661653.1">
    <property type="protein sequence ID" value="XP_028517454.1"/>
    <property type="gene ID" value="LOC110247556"/>
</dbReference>
<reference evidence="1" key="1">
    <citation type="submission" date="2022-11" db="UniProtKB">
        <authorList>
            <consortium name="EnsemblMetazoa"/>
        </authorList>
    </citation>
    <scope>IDENTIFICATION</scope>
</reference>
<dbReference type="Pfam" id="PF02992">
    <property type="entry name" value="Transposase_21"/>
    <property type="match status" value="1"/>
</dbReference>
<protein>
    <recommendedName>
        <fullName evidence="3">Transposase domain-containing protein</fullName>
    </recommendedName>
</protein>
<dbReference type="InterPro" id="IPR004242">
    <property type="entry name" value="Transposase_21"/>
</dbReference>